<comment type="caution">
    <text evidence="2">The sequence shown here is derived from an EMBL/GenBank/DDBJ whole genome shotgun (WGS) entry which is preliminary data.</text>
</comment>
<reference evidence="2" key="1">
    <citation type="journal article" date="2022" name="Int. J. Mol. Sci.">
        <title>Draft Genome of Tanacetum Coccineum: Genomic Comparison of Closely Related Tanacetum-Family Plants.</title>
        <authorList>
            <person name="Yamashiro T."/>
            <person name="Shiraishi A."/>
            <person name="Nakayama K."/>
            <person name="Satake H."/>
        </authorList>
    </citation>
    <scope>NUCLEOTIDE SEQUENCE</scope>
</reference>
<sequence length="127" mass="15247">MEEMMREWMTRQMEANERMKDQVVELENRINQGLRNRQVIIKNLERQFKIAPYTNAKTFADDVLLYNAGDKELKSIDGVGTERMTKMEKDDNGMLKEPNKEWKLNEKVVPHNKDMYHCIWPPWKFPT</sequence>
<name>A0ABQ5HKF5_9ASTR</name>
<keyword evidence="1" id="KW-0175">Coiled coil</keyword>
<evidence type="ECO:0000256" key="1">
    <source>
        <dbReference type="SAM" id="Coils"/>
    </source>
</evidence>
<feature type="coiled-coil region" evidence="1">
    <location>
        <begin position="9"/>
        <end position="36"/>
    </location>
</feature>
<gene>
    <name evidence="2" type="ORF">Tco_1069601</name>
</gene>
<protein>
    <submittedName>
        <fullName evidence="2">Uncharacterized protein</fullName>
    </submittedName>
</protein>
<dbReference type="EMBL" id="BQNB010019677">
    <property type="protein sequence ID" value="GJT87884.1"/>
    <property type="molecule type" value="Genomic_DNA"/>
</dbReference>
<evidence type="ECO:0000313" key="3">
    <source>
        <dbReference type="Proteomes" id="UP001151760"/>
    </source>
</evidence>
<dbReference type="Proteomes" id="UP001151760">
    <property type="component" value="Unassembled WGS sequence"/>
</dbReference>
<proteinExistence type="predicted"/>
<accession>A0ABQ5HKF5</accession>
<organism evidence="2 3">
    <name type="scientific">Tanacetum coccineum</name>
    <dbReference type="NCBI Taxonomy" id="301880"/>
    <lineage>
        <taxon>Eukaryota</taxon>
        <taxon>Viridiplantae</taxon>
        <taxon>Streptophyta</taxon>
        <taxon>Embryophyta</taxon>
        <taxon>Tracheophyta</taxon>
        <taxon>Spermatophyta</taxon>
        <taxon>Magnoliopsida</taxon>
        <taxon>eudicotyledons</taxon>
        <taxon>Gunneridae</taxon>
        <taxon>Pentapetalae</taxon>
        <taxon>asterids</taxon>
        <taxon>campanulids</taxon>
        <taxon>Asterales</taxon>
        <taxon>Asteraceae</taxon>
        <taxon>Asteroideae</taxon>
        <taxon>Anthemideae</taxon>
        <taxon>Anthemidinae</taxon>
        <taxon>Tanacetum</taxon>
    </lineage>
</organism>
<keyword evidence="3" id="KW-1185">Reference proteome</keyword>
<reference evidence="2" key="2">
    <citation type="submission" date="2022-01" db="EMBL/GenBank/DDBJ databases">
        <authorList>
            <person name="Yamashiro T."/>
            <person name="Shiraishi A."/>
            <person name="Satake H."/>
            <person name="Nakayama K."/>
        </authorList>
    </citation>
    <scope>NUCLEOTIDE SEQUENCE</scope>
</reference>
<evidence type="ECO:0000313" key="2">
    <source>
        <dbReference type="EMBL" id="GJT87884.1"/>
    </source>
</evidence>